<evidence type="ECO:0000256" key="8">
    <source>
        <dbReference type="ARBA" id="ARBA00022525"/>
    </source>
</evidence>
<keyword evidence="14" id="KW-0720">Serine protease</keyword>
<gene>
    <name evidence="24" type="ORF">JMJ35_002226</name>
</gene>
<accession>A0AA39R4R0</accession>
<evidence type="ECO:0000256" key="2">
    <source>
        <dbReference type="ARBA" id="ARBA00002451"/>
    </source>
</evidence>
<keyword evidence="10" id="KW-0812">Transmembrane</keyword>
<keyword evidence="12 22" id="KW-0732">Signal</keyword>
<evidence type="ECO:0000256" key="22">
    <source>
        <dbReference type="SAM" id="SignalP"/>
    </source>
</evidence>
<comment type="subcellular location">
    <subcellularLocation>
        <location evidence="3">Membrane</location>
        <topology evidence="3">Multi-pass membrane protein</topology>
    </subcellularLocation>
    <subcellularLocation>
        <location evidence="4">Secreted</location>
        <location evidence="4">Extracellular space</location>
    </subcellularLocation>
</comment>
<comment type="function">
    <text evidence="2">Secreted tripeptidyl-peptidase which degrades proteins at acidic pHs and is involved in virulence.</text>
</comment>
<dbReference type="CDD" id="cd04056">
    <property type="entry name" value="Peptidases_S53"/>
    <property type="match status" value="1"/>
</dbReference>
<feature type="signal peptide" evidence="22">
    <location>
        <begin position="1"/>
        <end position="25"/>
    </location>
</feature>
<evidence type="ECO:0000256" key="12">
    <source>
        <dbReference type="ARBA" id="ARBA00022729"/>
    </source>
</evidence>
<comment type="caution">
    <text evidence="24">The sequence shown here is derived from an EMBL/GenBank/DDBJ whole genome shotgun (WGS) entry which is preliminary data.</text>
</comment>
<keyword evidence="16" id="KW-1133">Transmembrane helix</keyword>
<dbReference type="Gene3D" id="3.40.50.200">
    <property type="entry name" value="Peptidase S8/S53 domain"/>
    <property type="match status" value="1"/>
</dbReference>
<keyword evidence="19" id="KW-0865">Zymogen</keyword>
<reference evidence="24" key="1">
    <citation type="submission" date="2023-03" db="EMBL/GenBank/DDBJ databases">
        <title>Complete genome of Cladonia borealis.</title>
        <authorList>
            <person name="Park H."/>
        </authorList>
    </citation>
    <scope>NUCLEOTIDE SEQUENCE</scope>
    <source>
        <strain evidence="24">ANT050790</strain>
    </source>
</reference>
<dbReference type="PANTHER" id="PTHR14218">
    <property type="entry name" value="PROTEASE S8 TRIPEPTIDYL PEPTIDASE I CLN2"/>
    <property type="match status" value="1"/>
</dbReference>
<dbReference type="GO" id="GO:0004252">
    <property type="term" value="F:serine-type endopeptidase activity"/>
    <property type="evidence" value="ECO:0007669"/>
    <property type="project" value="InterPro"/>
</dbReference>
<dbReference type="InterPro" id="IPR004813">
    <property type="entry name" value="OPT"/>
</dbReference>
<dbReference type="GO" id="GO:0046872">
    <property type="term" value="F:metal ion binding"/>
    <property type="evidence" value="ECO:0007669"/>
    <property type="project" value="UniProtKB-UniRule"/>
</dbReference>
<dbReference type="EMBL" id="JAFEKC020000004">
    <property type="protein sequence ID" value="KAK0514847.1"/>
    <property type="molecule type" value="Genomic_DNA"/>
</dbReference>
<keyword evidence="18" id="KW-0472">Membrane</keyword>
<dbReference type="SUPFAM" id="SSF52743">
    <property type="entry name" value="Subtilisin-like"/>
    <property type="match status" value="1"/>
</dbReference>
<dbReference type="CDD" id="cd11377">
    <property type="entry name" value="Pro-peptidase_S53"/>
    <property type="match status" value="1"/>
</dbReference>
<evidence type="ECO:0000256" key="1">
    <source>
        <dbReference type="ARBA" id="ARBA00001910"/>
    </source>
</evidence>
<keyword evidence="13" id="KW-0378">Hydrolase</keyword>
<organism evidence="24 25">
    <name type="scientific">Cladonia borealis</name>
    <dbReference type="NCBI Taxonomy" id="184061"/>
    <lineage>
        <taxon>Eukaryota</taxon>
        <taxon>Fungi</taxon>
        <taxon>Dikarya</taxon>
        <taxon>Ascomycota</taxon>
        <taxon>Pezizomycotina</taxon>
        <taxon>Lecanoromycetes</taxon>
        <taxon>OSLEUM clade</taxon>
        <taxon>Lecanoromycetidae</taxon>
        <taxon>Lecanorales</taxon>
        <taxon>Lecanorineae</taxon>
        <taxon>Cladoniaceae</taxon>
        <taxon>Cladonia</taxon>
    </lineage>
</organism>
<evidence type="ECO:0000259" key="23">
    <source>
        <dbReference type="PROSITE" id="PS51695"/>
    </source>
</evidence>
<keyword evidence="8" id="KW-0964">Secreted</keyword>
<feature type="binding site" evidence="21">
    <location>
        <position position="595"/>
    </location>
    <ligand>
        <name>Ca(2+)</name>
        <dbReference type="ChEBI" id="CHEBI:29108"/>
    </ligand>
</feature>
<dbReference type="GO" id="GO:0035673">
    <property type="term" value="F:oligopeptide transmembrane transporter activity"/>
    <property type="evidence" value="ECO:0007669"/>
    <property type="project" value="InterPro"/>
</dbReference>
<dbReference type="SMART" id="SM00944">
    <property type="entry name" value="Pro-kuma_activ"/>
    <property type="match status" value="1"/>
</dbReference>
<feature type="binding site" evidence="21">
    <location>
        <position position="614"/>
    </location>
    <ligand>
        <name>Ca(2+)</name>
        <dbReference type="ChEBI" id="CHEBI:29108"/>
    </ligand>
</feature>
<dbReference type="InterPro" id="IPR030400">
    <property type="entry name" value="Sedolisin_dom"/>
</dbReference>
<dbReference type="Pfam" id="PF09286">
    <property type="entry name" value="Pro-kuma_activ"/>
    <property type="match status" value="1"/>
</dbReference>
<keyword evidence="11 21" id="KW-0479">Metal-binding</keyword>
<comment type="caution">
    <text evidence="21">Lacks conserved residue(s) required for the propagation of feature annotation.</text>
</comment>
<dbReference type="GO" id="GO:0016020">
    <property type="term" value="C:membrane"/>
    <property type="evidence" value="ECO:0007669"/>
    <property type="project" value="UniProtKB-SubCell"/>
</dbReference>
<comment type="catalytic activity">
    <reaction evidence="1">
        <text>Release of an N-terminal tripeptide from a polypeptide.</text>
        <dbReference type="EC" id="3.4.14.10"/>
    </reaction>
</comment>
<dbReference type="Pfam" id="PF00082">
    <property type="entry name" value="Peptidase_S8"/>
    <property type="match status" value="1"/>
</dbReference>
<name>A0AA39R4R0_9LECA</name>
<sequence length="832" mass="91158">MWNFKPLSLMVLALALIPSLPVTSASPLRTRSPYAIKDNHPVPSGWEIVAPAPSEEHIHLQIGLKHGRFDELERHLYEVSDPYHHRYGLHLSAAEVGELVKPTKEADDLVRDWLLGYGIHDFSYSSTRDWININLPVHLAESLLDTKYYIYRHADEGTTALRASQWSLPMHLHDHIEAVHPTNALFRTQRRSNNLKTRSLEPSIGLGENGSPSYDELVRIDRTEMGHMDIPDIKDLPENPSPSQACNRLATSPLCLRTLYGTLDYKPQAPEKVRVGLVNYLDQVNNQSDIEIFLQRYRPDAVGAAYKIKTEVVAHGSDQQLPVTEEQAVRTVGLEGNLNAETIIGLAYPVPVTAYNVGGRAPFQKSQFSTENTNEPYLEWLQYALAQPDLPQVITTSYADEEQTVPYWYAKRACQGFAQLGARGVSVLFASGDEGVGADGVCFSNDGSNKPMFLPTFPASCPYVTAIGGTRNWDPEITGFDARRTFVAGGGFSNYFSRPHYQKDAVDSYVDSLSSLHDGLYSKKGRGYPDISVRGYHYITVWNGTARIIDGTSASSPAAAAIFSLVNDALAAEGKPALGWLNPWIYSKGSTGFNDVVAGSNPGCNTAGFPAKEGWDAATGFGTPYRSISSLSQYDAKYSTDDSEKAFNDDEKITDGFKDDPFKPLDGLAEDNENILTFRAIAVGLVCGALVNASNIYLGLKSGWTASANLFASIVGYTLLKSTPGFLKHVPLLGGNFGPRENSIVQSTAIAAGGMSNVFISAFPAMYQLDLLTSPAEDFWRLVTLTAVGGYFGLFFATPLRKFFIILVARESHLIFPTPSATAIMKHASSCQ</sequence>
<dbReference type="SUPFAM" id="SSF54897">
    <property type="entry name" value="Protease propeptides/inhibitors"/>
    <property type="match status" value="1"/>
</dbReference>
<evidence type="ECO:0000256" key="17">
    <source>
        <dbReference type="ARBA" id="ARBA00023026"/>
    </source>
</evidence>
<evidence type="ECO:0000256" key="16">
    <source>
        <dbReference type="ARBA" id="ARBA00022989"/>
    </source>
</evidence>
<dbReference type="GO" id="GO:0008240">
    <property type="term" value="F:tripeptidyl-peptidase activity"/>
    <property type="evidence" value="ECO:0007669"/>
    <property type="project" value="UniProtKB-EC"/>
</dbReference>
<evidence type="ECO:0000256" key="9">
    <source>
        <dbReference type="ARBA" id="ARBA00022670"/>
    </source>
</evidence>
<dbReference type="InterPro" id="IPR000209">
    <property type="entry name" value="Peptidase_S8/S53_dom"/>
</dbReference>
<evidence type="ECO:0000256" key="11">
    <source>
        <dbReference type="ARBA" id="ARBA00022723"/>
    </source>
</evidence>
<evidence type="ECO:0000256" key="4">
    <source>
        <dbReference type="ARBA" id="ARBA00004239"/>
    </source>
</evidence>
<feature type="chain" id="PRO_5041462406" description="tripeptidyl-peptidase II" evidence="22">
    <location>
        <begin position="26"/>
        <end position="832"/>
    </location>
</feature>
<dbReference type="InterPro" id="IPR015366">
    <property type="entry name" value="S53_propep"/>
</dbReference>
<evidence type="ECO:0000256" key="20">
    <source>
        <dbReference type="ARBA" id="ARBA00023180"/>
    </source>
</evidence>
<dbReference type="GO" id="GO:0005576">
    <property type="term" value="C:extracellular region"/>
    <property type="evidence" value="ECO:0007669"/>
    <property type="project" value="UniProtKB-SubCell"/>
</dbReference>
<comment type="cofactor">
    <cofactor evidence="21">
        <name>Ca(2+)</name>
        <dbReference type="ChEBI" id="CHEBI:29108"/>
    </cofactor>
    <text evidence="21">Binds 1 Ca(2+) ion per subunit.</text>
</comment>
<dbReference type="Proteomes" id="UP001166286">
    <property type="component" value="Unassembled WGS sequence"/>
</dbReference>
<dbReference type="InterPro" id="IPR036852">
    <property type="entry name" value="Peptidase_S8/S53_dom_sf"/>
</dbReference>
<dbReference type="FunFam" id="3.40.50.200:FF:000015">
    <property type="entry name" value="Tripeptidyl peptidase A"/>
    <property type="match status" value="1"/>
</dbReference>
<evidence type="ECO:0000313" key="24">
    <source>
        <dbReference type="EMBL" id="KAK0514847.1"/>
    </source>
</evidence>
<evidence type="ECO:0000256" key="7">
    <source>
        <dbReference type="ARBA" id="ARBA00022448"/>
    </source>
</evidence>
<dbReference type="Pfam" id="PF03169">
    <property type="entry name" value="OPT"/>
    <property type="match status" value="1"/>
</dbReference>
<keyword evidence="15 21" id="KW-0106">Calcium</keyword>
<dbReference type="InterPro" id="IPR050819">
    <property type="entry name" value="Tripeptidyl-peptidase_I"/>
</dbReference>
<dbReference type="GO" id="GO:0006508">
    <property type="term" value="P:proteolysis"/>
    <property type="evidence" value="ECO:0007669"/>
    <property type="project" value="UniProtKB-KW"/>
</dbReference>
<keyword evidence="17" id="KW-0843">Virulence</keyword>
<comment type="similarity">
    <text evidence="5">Belongs to the oligopeptide OPT transporter family.</text>
</comment>
<evidence type="ECO:0000313" key="25">
    <source>
        <dbReference type="Proteomes" id="UP001166286"/>
    </source>
</evidence>
<dbReference type="AlphaFoldDB" id="A0AA39R4R0"/>
<dbReference type="PROSITE" id="PS51695">
    <property type="entry name" value="SEDOLISIN"/>
    <property type="match status" value="1"/>
</dbReference>
<feature type="domain" description="Peptidase S53" evidence="23">
    <location>
        <begin position="250"/>
        <end position="636"/>
    </location>
</feature>
<evidence type="ECO:0000256" key="3">
    <source>
        <dbReference type="ARBA" id="ARBA00004141"/>
    </source>
</evidence>
<keyword evidence="25" id="KW-1185">Reference proteome</keyword>
<dbReference type="InterPro" id="IPR023828">
    <property type="entry name" value="Peptidase_S8_Ser-AS"/>
</dbReference>
<evidence type="ECO:0000256" key="21">
    <source>
        <dbReference type="PROSITE-ProRule" id="PRU01032"/>
    </source>
</evidence>
<feature type="binding site" evidence="21">
    <location>
        <position position="596"/>
    </location>
    <ligand>
        <name>Ca(2+)</name>
        <dbReference type="ChEBI" id="CHEBI:29108"/>
    </ligand>
</feature>
<dbReference type="PROSITE" id="PS00138">
    <property type="entry name" value="SUBTILASE_SER"/>
    <property type="match status" value="1"/>
</dbReference>
<evidence type="ECO:0000256" key="18">
    <source>
        <dbReference type="ARBA" id="ARBA00023136"/>
    </source>
</evidence>
<evidence type="ECO:0000256" key="19">
    <source>
        <dbReference type="ARBA" id="ARBA00023145"/>
    </source>
</evidence>
<protein>
    <recommendedName>
        <fullName evidence="6">tripeptidyl-peptidase II</fullName>
        <ecNumber evidence="6">3.4.14.10</ecNumber>
    </recommendedName>
</protein>
<evidence type="ECO:0000256" key="5">
    <source>
        <dbReference type="ARBA" id="ARBA00008807"/>
    </source>
</evidence>
<evidence type="ECO:0000256" key="6">
    <source>
        <dbReference type="ARBA" id="ARBA00012462"/>
    </source>
</evidence>
<evidence type="ECO:0000256" key="10">
    <source>
        <dbReference type="ARBA" id="ARBA00022692"/>
    </source>
</evidence>
<feature type="binding site" evidence="21">
    <location>
        <position position="616"/>
    </location>
    <ligand>
        <name>Ca(2+)</name>
        <dbReference type="ChEBI" id="CHEBI:29108"/>
    </ligand>
</feature>
<dbReference type="EC" id="3.4.14.10" evidence="6"/>
<keyword evidence="20" id="KW-0325">Glycoprotein</keyword>
<evidence type="ECO:0000256" key="15">
    <source>
        <dbReference type="ARBA" id="ARBA00022837"/>
    </source>
</evidence>
<evidence type="ECO:0000256" key="14">
    <source>
        <dbReference type="ARBA" id="ARBA00022825"/>
    </source>
</evidence>
<proteinExistence type="inferred from homology"/>
<keyword evidence="7" id="KW-0813">Transport</keyword>
<evidence type="ECO:0000256" key="13">
    <source>
        <dbReference type="ARBA" id="ARBA00022801"/>
    </source>
</evidence>
<keyword evidence="9" id="KW-0645">Protease</keyword>
<dbReference type="PANTHER" id="PTHR14218:SF39">
    <property type="entry name" value="PEPTIDASE S53 DOMAIN-CONTAINING PROTEIN"/>
    <property type="match status" value="1"/>
</dbReference>